<sequence length="71" mass="7781">MSMGWSTQALALSDGWVSEDGRTFRATQVTLSDDTLMPVALVPHAVLAICAVIRKQTDYGVDLERLSLRLC</sequence>
<dbReference type="EMBL" id="MLCO01000012">
    <property type="protein sequence ID" value="ONG58806.1"/>
    <property type="molecule type" value="Genomic_DNA"/>
</dbReference>
<gene>
    <name evidence="1" type="ORF">BKE38_01880</name>
</gene>
<reference evidence="1 2" key="1">
    <citation type="submission" date="2016-10" db="EMBL/GenBank/DDBJ databases">
        <title>Draft Genome sequence of Roseomonas sp. strain M3.</title>
        <authorList>
            <person name="Subhash Y."/>
            <person name="Lee S."/>
        </authorList>
    </citation>
    <scope>NUCLEOTIDE SEQUENCE [LARGE SCALE GENOMIC DNA]</scope>
    <source>
        <strain evidence="1 2">M3</strain>
    </source>
</reference>
<comment type="caution">
    <text evidence="1">The sequence shown here is derived from an EMBL/GenBank/DDBJ whole genome shotgun (WGS) entry which is preliminary data.</text>
</comment>
<keyword evidence="2" id="KW-1185">Reference proteome</keyword>
<dbReference type="Proteomes" id="UP000188879">
    <property type="component" value="Unassembled WGS sequence"/>
</dbReference>
<evidence type="ECO:0000313" key="2">
    <source>
        <dbReference type="Proteomes" id="UP000188879"/>
    </source>
</evidence>
<proteinExistence type="predicted"/>
<accession>A0A1V2H7P9</accession>
<organism evidence="1 2">
    <name type="scientific">Teichococcus deserti</name>
    <dbReference type="NCBI Taxonomy" id="1817963"/>
    <lineage>
        <taxon>Bacteria</taxon>
        <taxon>Pseudomonadati</taxon>
        <taxon>Pseudomonadota</taxon>
        <taxon>Alphaproteobacteria</taxon>
        <taxon>Acetobacterales</taxon>
        <taxon>Roseomonadaceae</taxon>
        <taxon>Roseomonas</taxon>
    </lineage>
</organism>
<dbReference type="AlphaFoldDB" id="A0A1V2H7P9"/>
<evidence type="ECO:0000313" key="1">
    <source>
        <dbReference type="EMBL" id="ONG58806.1"/>
    </source>
</evidence>
<name>A0A1V2H7P9_9PROT</name>
<protein>
    <submittedName>
        <fullName evidence="1">Uncharacterized protein</fullName>
    </submittedName>
</protein>